<gene>
    <name evidence="2" type="ORF">KV203_03150</name>
</gene>
<dbReference type="EMBL" id="CP079105">
    <property type="protein sequence ID" value="QXQ14428.1"/>
    <property type="molecule type" value="Genomic_DNA"/>
</dbReference>
<protein>
    <submittedName>
        <fullName evidence="2">MarR family transcriptional regulator</fullName>
    </submittedName>
</protein>
<proteinExistence type="predicted"/>
<dbReference type="SUPFAM" id="SSF46785">
    <property type="entry name" value="Winged helix' DNA-binding domain"/>
    <property type="match status" value="1"/>
</dbReference>
<dbReference type="RefSeq" id="WP_066466744.1">
    <property type="nucleotide sequence ID" value="NZ_CBCRUZ010000003.1"/>
</dbReference>
<dbReference type="InterPro" id="IPR036390">
    <property type="entry name" value="WH_DNA-bd_sf"/>
</dbReference>
<evidence type="ECO:0000313" key="2">
    <source>
        <dbReference type="EMBL" id="QXQ14428.1"/>
    </source>
</evidence>
<organism evidence="2 3">
    <name type="scientific">Skermania pinensis</name>
    <dbReference type="NCBI Taxonomy" id="39122"/>
    <lineage>
        <taxon>Bacteria</taxon>
        <taxon>Bacillati</taxon>
        <taxon>Actinomycetota</taxon>
        <taxon>Actinomycetes</taxon>
        <taxon>Mycobacteriales</taxon>
        <taxon>Gordoniaceae</taxon>
        <taxon>Skermania</taxon>
    </lineage>
</organism>
<feature type="domain" description="HTH marR-type" evidence="1">
    <location>
        <begin position="1"/>
        <end position="142"/>
    </location>
</feature>
<dbReference type="SMART" id="SM00347">
    <property type="entry name" value="HTH_MARR"/>
    <property type="match status" value="1"/>
</dbReference>
<sequence length="147" mass="16281">MKSVDELVVPAEQHVPMWMGFLAQQIREQFAGEDWGGLRQSHLRVLTSIPTGGVNITELAERVAMTKQGCGQFVGQLADAGLVRVRPDPADRRVRTVQRTRAGASMVRRYSRRIEQIEQDWASAVGPERYAVFRDVLHSLAAGGGNP</sequence>
<dbReference type="Pfam" id="PF12802">
    <property type="entry name" value="MarR_2"/>
    <property type="match status" value="1"/>
</dbReference>
<dbReference type="InterPro" id="IPR011991">
    <property type="entry name" value="ArsR-like_HTH"/>
</dbReference>
<dbReference type="InterPro" id="IPR036388">
    <property type="entry name" value="WH-like_DNA-bd_sf"/>
</dbReference>
<reference evidence="2" key="1">
    <citation type="submission" date="2021-07" db="EMBL/GenBank/DDBJ databases">
        <title>Candidatus Kaistella beijingensis sp. nov. isolated from a municipal wastewater treatment plant is involved in sludge foaming.</title>
        <authorList>
            <person name="Song Y."/>
            <person name="Liu S.-J."/>
        </authorList>
    </citation>
    <scope>NUCLEOTIDE SEQUENCE</scope>
    <source>
        <strain evidence="2">DSM 43998</strain>
    </source>
</reference>
<name>A0ABX8S9H9_9ACTN</name>
<accession>A0ABX8S9H9</accession>
<dbReference type="Proteomes" id="UP000887023">
    <property type="component" value="Chromosome"/>
</dbReference>
<evidence type="ECO:0000259" key="1">
    <source>
        <dbReference type="PROSITE" id="PS50995"/>
    </source>
</evidence>
<dbReference type="Gene3D" id="1.10.10.10">
    <property type="entry name" value="Winged helix-like DNA-binding domain superfamily/Winged helix DNA-binding domain"/>
    <property type="match status" value="1"/>
</dbReference>
<dbReference type="InterPro" id="IPR000835">
    <property type="entry name" value="HTH_MarR-typ"/>
</dbReference>
<dbReference type="CDD" id="cd00090">
    <property type="entry name" value="HTH_ARSR"/>
    <property type="match status" value="1"/>
</dbReference>
<evidence type="ECO:0000313" key="3">
    <source>
        <dbReference type="Proteomes" id="UP000887023"/>
    </source>
</evidence>
<dbReference type="InterPro" id="IPR039422">
    <property type="entry name" value="MarR/SlyA-like"/>
</dbReference>
<dbReference type="PANTHER" id="PTHR33164">
    <property type="entry name" value="TRANSCRIPTIONAL REGULATOR, MARR FAMILY"/>
    <property type="match status" value="1"/>
</dbReference>
<dbReference type="PANTHER" id="PTHR33164:SF43">
    <property type="entry name" value="HTH-TYPE TRANSCRIPTIONAL REPRESSOR YETL"/>
    <property type="match status" value="1"/>
</dbReference>
<keyword evidence="3" id="KW-1185">Reference proteome</keyword>
<dbReference type="PROSITE" id="PS50995">
    <property type="entry name" value="HTH_MARR_2"/>
    <property type="match status" value="1"/>
</dbReference>